<evidence type="ECO:0000256" key="3">
    <source>
        <dbReference type="ARBA" id="ARBA00022729"/>
    </source>
</evidence>
<name>A0A182PMS7_9DIPT</name>
<dbReference type="Pfam" id="PF01437">
    <property type="entry name" value="PSI"/>
    <property type="match status" value="1"/>
</dbReference>
<accession>A0A182PMS7</accession>
<evidence type="ECO:0000256" key="4">
    <source>
        <dbReference type="ARBA" id="ARBA00022989"/>
    </source>
</evidence>
<evidence type="ECO:0000256" key="5">
    <source>
        <dbReference type="ARBA" id="ARBA00023136"/>
    </source>
</evidence>
<evidence type="ECO:0000256" key="6">
    <source>
        <dbReference type="ARBA" id="ARBA00023180"/>
    </source>
</evidence>
<dbReference type="VEuPathDB" id="VectorBase:AEPI008251"/>
<evidence type="ECO:0000256" key="9">
    <source>
        <dbReference type="SAM" id="SignalP"/>
    </source>
</evidence>
<feature type="region of interest" description="Disordered" evidence="7">
    <location>
        <begin position="43"/>
        <end position="62"/>
    </location>
</feature>
<reference evidence="11" key="1">
    <citation type="submission" date="2013-03" db="EMBL/GenBank/DDBJ databases">
        <title>The Genome Sequence of Anopheles epiroticus epiroticus2.</title>
        <authorList>
            <consortium name="The Broad Institute Genomics Platform"/>
            <person name="Neafsey D.E."/>
            <person name="Howell P."/>
            <person name="Walker B."/>
            <person name="Young S.K."/>
            <person name="Zeng Q."/>
            <person name="Gargeya S."/>
            <person name="Fitzgerald M."/>
            <person name="Haas B."/>
            <person name="Abouelleil A."/>
            <person name="Allen A.W."/>
            <person name="Alvarado L."/>
            <person name="Arachchi H.M."/>
            <person name="Berlin A.M."/>
            <person name="Chapman S.B."/>
            <person name="Gainer-Dewar J."/>
            <person name="Goldberg J."/>
            <person name="Griggs A."/>
            <person name="Gujja S."/>
            <person name="Hansen M."/>
            <person name="Howarth C."/>
            <person name="Imamovic A."/>
            <person name="Ireland A."/>
            <person name="Larimer J."/>
            <person name="McCowan C."/>
            <person name="Murphy C."/>
            <person name="Pearson M."/>
            <person name="Poon T.W."/>
            <person name="Priest M."/>
            <person name="Roberts A."/>
            <person name="Saif S."/>
            <person name="Shea T."/>
            <person name="Sisk P."/>
            <person name="Sykes S."/>
            <person name="Wortman J."/>
            <person name="Nusbaum C."/>
            <person name="Birren B."/>
        </authorList>
    </citation>
    <scope>NUCLEOTIDE SEQUENCE [LARGE SCALE GENOMIC DNA]</scope>
    <source>
        <strain evidence="11">Epiroticus2</strain>
    </source>
</reference>
<dbReference type="GO" id="GO:0016020">
    <property type="term" value="C:membrane"/>
    <property type="evidence" value="ECO:0007669"/>
    <property type="project" value="UniProtKB-SubCell"/>
</dbReference>
<evidence type="ECO:0000313" key="11">
    <source>
        <dbReference type="Proteomes" id="UP000075885"/>
    </source>
</evidence>
<dbReference type="PANTHER" id="PTHR13055:SF12">
    <property type="entry name" value="LD40707P"/>
    <property type="match status" value="1"/>
</dbReference>
<feature type="signal peptide" evidence="9">
    <location>
        <begin position="1"/>
        <end position="22"/>
    </location>
</feature>
<keyword evidence="4 8" id="KW-1133">Transmembrane helix</keyword>
<keyword evidence="11" id="KW-1185">Reference proteome</keyword>
<dbReference type="Proteomes" id="UP000075885">
    <property type="component" value="Unassembled WGS sequence"/>
</dbReference>
<protein>
    <recommendedName>
        <fullName evidence="12">PSI domain-containing protein</fullName>
    </recommendedName>
</protein>
<evidence type="ECO:0000256" key="8">
    <source>
        <dbReference type="SAM" id="Phobius"/>
    </source>
</evidence>
<evidence type="ECO:0000313" key="10">
    <source>
        <dbReference type="EnsemblMetazoa" id="AEPI008251-PA"/>
    </source>
</evidence>
<feature type="region of interest" description="Disordered" evidence="7">
    <location>
        <begin position="513"/>
        <end position="533"/>
    </location>
</feature>
<evidence type="ECO:0000256" key="2">
    <source>
        <dbReference type="ARBA" id="ARBA00022692"/>
    </source>
</evidence>
<organism evidence="10 11">
    <name type="scientific">Anopheles epiroticus</name>
    <dbReference type="NCBI Taxonomy" id="199890"/>
    <lineage>
        <taxon>Eukaryota</taxon>
        <taxon>Metazoa</taxon>
        <taxon>Ecdysozoa</taxon>
        <taxon>Arthropoda</taxon>
        <taxon>Hexapoda</taxon>
        <taxon>Insecta</taxon>
        <taxon>Pterygota</taxon>
        <taxon>Neoptera</taxon>
        <taxon>Endopterygota</taxon>
        <taxon>Diptera</taxon>
        <taxon>Nematocera</taxon>
        <taxon>Culicoidea</taxon>
        <taxon>Culicidae</taxon>
        <taxon>Anophelinae</taxon>
        <taxon>Anopheles</taxon>
    </lineage>
</organism>
<dbReference type="EnsemblMetazoa" id="AEPI008251-RA">
    <property type="protein sequence ID" value="AEPI008251-PA"/>
    <property type="gene ID" value="AEPI008251"/>
</dbReference>
<reference evidence="10" key="2">
    <citation type="submission" date="2020-05" db="UniProtKB">
        <authorList>
            <consortium name="EnsemblMetazoa"/>
        </authorList>
    </citation>
    <scope>IDENTIFICATION</scope>
    <source>
        <strain evidence="10">Epiroticus2</strain>
    </source>
</reference>
<keyword evidence="6" id="KW-0325">Glycoprotein</keyword>
<evidence type="ECO:0000256" key="7">
    <source>
        <dbReference type="SAM" id="MobiDB-lite"/>
    </source>
</evidence>
<dbReference type="AlphaFoldDB" id="A0A182PMS7"/>
<comment type="subcellular location">
    <subcellularLocation>
        <location evidence="1">Membrane</location>
        <topology evidence="1">Single-pass type I membrane protein</topology>
    </subcellularLocation>
</comment>
<dbReference type="InterPro" id="IPR002165">
    <property type="entry name" value="Plexin_repeat"/>
</dbReference>
<keyword evidence="3 9" id="KW-0732">Signal</keyword>
<keyword evidence="5 8" id="KW-0472">Membrane</keyword>
<feature type="transmembrane region" description="Helical" evidence="8">
    <location>
        <begin position="570"/>
        <end position="592"/>
    </location>
</feature>
<evidence type="ECO:0000256" key="1">
    <source>
        <dbReference type="ARBA" id="ARBA00004479"/>
    </source>
</evidence>
<dbReference type="InterPro" id="IPR031152">
    <property type="entry name" value="PLXDC"/>
</dbReference>
<keyword evidence="2 8" id="KW-0812">Transmembrane</keyword>
<sequence>MPFIRGSTFWLIHLLLFQYCVCVKVPRKYLETDLAALGSSLAVPTTEPPPSKGNGFAIAESDTGGLSSNRSVLPLDESKKSLSKLKLYQENLNNKKGYSMTAVPLNMNEETTHLLGFNGTGQRKDLPIDADSANKSVFAGSTKTLGTVKLNTSLPTDSSTRDPISDAINIDTIERTEAELNSTLQEHNITKTYEDNHLYYKSTWSTDKAMGEEFWKKITANLTINMLLSNAHRRATTMILSFDFPFYGFPVRNITIASGGFLYTGDYVHSWLASTQYIAPLMANFDTGLSNSSFVKYRDDGETFTVVWENVILQDRPNNGTFTFSVTLNKSGDIVFAYKKIPISIQQIFENPSMKNHPVKIGLSDAYIIDKTIMRTKQKTIYEYHRVNFGQTEVQNNTIITLTALPTCFSFKDCESCITHDGADFECLWCPTINRCSTGTDRKRQDWVHKGKLDRNFHETLHTMKMCKIYFIGCESTTISELARCPAIGQKGNNYGESIEVTTKIADRYNSSNNFKDNQQTAQEEKLSQNTNGIVQNGSSIHGGMKNEDFVNKSHVYHTADMHYESSNKLVVSLLIIFIILLMCGCWVLYAYRNPHTKSGQLLIRYRPNKWLWRRGEARYTAASIHM</sequence>
<evidence type="ECO:0008006" key="12">
    <source>
        <dbReference type="Google" id="ProtNLM"/>
    </source>
</evidence>
<dbReference type="PANTHER" id="PTHR13055">
    <property type="entry name" value="TUMOR ENDOTHELIAL MARKER 7 RELATED"/>
    <property type="match status" value="1"/>
</dbReference>
<proteinExistence type="predicted"/>
<feature type="chain" id="PRO_5008131541" description="PSI domain-containing protein" evidence="9">
    <location>
        <begin position="23"/>
        <end position="627"/>
    </location>
</feature>